<gene>
    <name evidence="1" type="ORF">F444_08542</name>
</gene>
<reference evidence="1 2" key="1">
    <citation type="submission" date="2013-11" db="EMBL/GenBank/DDBJ databases">
        <title>The Genome Sequence of Phytophthora parasitica P1976.</title>
        <authorList>
            <consortium name="The Broad Institute Genomics Platform"/>
            <person name="Russ C."/>
            <person name="Tyler B."/>
            <person name="Panabieres F."/>
            <person name="Shan W."/>
            <person name="Tripathy S."/>
            <person name="Grunwald N."/>
            <person name="Machado M."/>
            <person name="Johnson C.S."/>
            <person name="Walker B."/>
            <person name="Young S."/>
            <person name="Zeng Q."/>
            <person name="Gargeya S."/>
            <person name="Fitzgerald M."/>
            <person name="Haas B."/>
            <person name="Abouelleil A."/>
            <person name="Allen A.W."/>
            <person name="Alvarado L."/>
            <person name="Arachchi H.M."/>
            <person name="Berlin A.M."/>
            <person name="Chapman S.B."/>
            <person name="Gainer-Dewar J."/>
            <person name="Goldberg J."/>
            <person name="Griggs A."/>
            <person name="Gujja S."/>
            <person name="Hansen M."/>
            <person name="Howarth C."/>
            <person name="Imamovic A."/>
            <person name="Ireland A."/>
            <person name="Larimer J."/>
            <person name="McCowan C."/>
            <person name="Murphy C."/>
            <person name="Pearson M."/>
            <person name="Poon T.W."/>
            <person name="Priest M."/>
            <person name="Roberts A."/>
            <person name="Saif S."/>
            <person name="Shea T."/>
            <person name="Sisk P."/>
            <person name="Sykes S."/>
            <person name="Wortman J."/>
            <person name="Nusbaum C."/>
            <person name="Birren B."/>
        </authorList>
    </citation>
    <scope>NUCLEOTIDE SEQUENCE [LARGE SCALE GENOMIC DNA]</scope>
    <source>
        <strain evidence="1 2">P1976</strain>
    </source>
</reference>
<sequence length="71" mass="7459">MVVEVFGSGGKKSPSIIHFTNQSSSHAPQVIGSAVGLLGENTSSLDARSEGVFFPFRVTNARLIFGCICTT</sequence>
<dbReference type="AlphaFoldDB" id="A0A081AAR9"/>
<dbReference type="EMBL" id="ANJA01001611">
    <property type="protein sequence ID" value="ETO75980.1"/>
    <property type="molecule type" value="Genomic_DNA"/>
</dbReference>
<evidence type="ECO:0000313" key="1">
    <source>
        <dbReference type="EMBL" id="ETO75980.1"/>
    </source>
</evidence>
<protein>
    <submittedName>
        <fullName evidence="1">Uncharacterized protein</fullName>
    </submittedName>
</protein>
<dbReference type="Proteomes" id="UP000028582">
    <property type="component" value="Unassembled WGS sequence"/>
</dbReference>
<accession>A0A081AAR9</accession>
<name>A0A081AAR9_PHYNI</name>
<comment type="caution">
    <text evidence="1">The sequence shown here is derived from an EMBL/GenBank/DDBJ whole genome shotgun (WGS) entry which is preliminary data.</text>
</comment>
<organism evidence="1 2">
    <name type="scientific">Phytophthora nicotianae P1976</name>
    <dbReference type="NCBI Taxonomy" id="1317066"/>
    <lineage>
        <taxon>Eukaryota</taxon>
        <taxon>Sar</taxon>
        <taxon>Stramenopiles</taxon>
        <taxon>Oomycota</taxon>
        <taxon>Peronosporomycetes</taxon>
        <taxon>Peronosporales</taxon>
        <taxon>Peronosporaceae</taxon>
        <taxon>Phytophthora</taxon>
    </lineage>
</organism>
<proteinExistence type="predicted"/>
<evidence type="ECO:0000313" key="2">
    <source>
        <dbReference type="Proteomes" id="UP000028582"/>
    </source>
</evidence>